<dbReference type="Gene3D" id="3.40.50.1010">
    <property type="entry name" value="5'-nuclease"/>
    <property type="match status" value="1"/>
</dbReference>
<dbReference type="InterPro" id="IPR022907">
    <property type="entry name" value="VapC_family"/>
</dbReference>
<dbReference type="GO" id="GO:0016787">
    <property type="term" value="F:hydrolase activity"/>
    <property type="evidence" value="ECO:0007669"/>
    <property type="project" value="UniProtKB-KW"/>
</dbReference>
<dbReference type="Pfam" id="PF01850">
    <property type="entry name" value="PIN"/>
    <property type="match status" value="1"/>
</dbReference>
<protein>
    <recommendedName>
        <fullName evidence="5">Ribonuclease VapC</fullName>
        <shortName evidence="5">RNase VapC</shortName>
        <ecNumber evidence="5">3.1.-.-</ecNumber>
    </recommendedName>
    <alternativeName>
        <fullName evidence="5">Toxin VapC</fullName>
    </alternativeName>
</protein>
<keyword evidence="1 5" id="KW-1277">Toxin-antitoxin system</keyword>
<dbReference type="AlphaFoldDB" id="A0A418VG92"/>
<dbReference type="GO" id="GO:0004540">
    <property type="term" value="F:RNA nuclease activity"/>
    <property type="evidence" value="ECO:0007669"/>
    <property type="project" value="InterPro"/>
</dbReference>
<keyword evidence="2 5" id="KW-0540">Nuclease</keyword>
<dbReference type="EMBL" id="QYYD01000009">
    <property type="protein sequence ID" value="RJF75154.1"/>
    <property type="molecule type" value="Genomic_DNA"/>
</dbReference>
<evidence type="ECO:0000256" key="5">
    <source>
        <dbReference type="HAMAP-Rule" id="MF_00265"/>
    </source>
</evidence>
<feature type="binding site" evidence="5">
    <location>
        <position position="104"/>
    </location>
    <ligand>
        <name>Mg(2+)</name>
        <dbReference type="ChEBI" id="CHEBI:18420"/>
    </ligand>
</feature>
<evidence type="ECO:0000256" key="4">
    <source>
        <dbReference type="ARBA" id="ARBA00022801"/>
    </source>
</evidence>
<dbReference type="SUPFAM" id="SSF88723">
    <property type="entry name" value="PIN domain-like"/>
    <property type="match status" value="1"/>
</dbReference>
<accession>A0A418VG92</accession>
<dbReference type="GO" id="GO:0000287">
    <property type="term" value="F:magnesium ion binding"/>
    <property type="evidence" value="ECO:0007669"/>
    <property type="project" value="UniProtKB-UniRule"/>
</dbReference>
<reference evidence="7 8" key="1">
    <citation type="submission" date="2018-09" db="EMBL/GenBank/DDBJ databases">
        <title>Draft genome sequence of Rhodopseudomonas palustris 2.1.18.</title>
        <authorList>
            <person name="Robertson S.L."/>
            <person name="Meyer T.E."/>
            <person name="Kyndt J.A."/>
        </authorList>
    </citation>
    <scope>NUCLEOTIDE SEQUENCE [LARGE SCALE GENOMIC DNA]</scope>
    <source>
        <strain evidence="7 8">2.1.18</strain>
    </source>
</reference>
<comment type="cofactor">
    <cofactor evidence="5">
        <name>Mg(2+)</name>
        <dbReference type="ChEBI" id="CHEBI:18420"/>
    </cofactor>
</comment>
<evidence type="ECO:0000313" key="8">
    <source>
        <dbReference type="Proteomes" id="UP000285523"/>
    </source>
</evidence>
<comment type="similarity">
    <text evidence="5">Belongs to the PINc/VapC protein family.</text>
</comment>
<evidence type="ECO:0000256" key="3">
    <source>
        <dbReference type="ARBA" id="ARBA00022723"/>
    </source>
</evidence>
<feature type="domain" description="PIN" evidence="6">
    <location>
        <begin position="10"/>
        <end position="128"/>
    </location>
</feature>
<comment type="function">
    <text evidence="5">Toxic component of a toxin-antitoxin (TA) system. An RNase.</text>
</comment>
<name>A0A418VG92_RHOPL</name>
<keyword evidence="4 5" id="KW-0378">Hydrolase</keyword>
<dbReference type="OrthoDB" id="574461at2"/>
<dbReference type="RefSeq" id="WP_119856585.1">
    <property type="nucleotide sequence ID" value="NZ_QYYD01000009.1"/>
</dbReference>
<keyword evidence="3 5" id="KW-0479">Metal-binding</keyword>
<keyword evidence="5" id="KW-0460">Magnesium</keyword>
<dbReference type="HAMAP" id="MF_00265">
    <property type="entry name" value="VapC_Nob1"/>
    <property type="match status" value="1"/>
</dbReference>
<dbReference type="InterPro" id="IPR002716">
    <property type="entry name" value="PIN_dom"/>
</dbReference>
<organism evidence="7 8">
    <name type="scientific">Rhodopseudomonas palustris</name>
    <dbReference type="NCBI Taxonomy" id="1076"/>
    <lineage>
        <taxon>Bacteria</taxon>
        <taxon>Pseudomonadati</taxon>
        <taxon>Pseudomonadota</taxon>
        <taxon>Alphaproteobacteria</taxon>
        <taxon>Hyphomicrobiales</taxon>
        <taxon>Nitrobacteraceae</taxon>
        <taxon>Rhodopseudomonas</taxon>
    </lineage>
</organism>
<dbReference type="GO" id="GO:0090729">
    <property type="term" value="F:toxin activity"/>
    <property type="evidence" value="ECO:0007669"/>
    <property type="project" value="UniProtKB-KW"/>
</dbReference>
<dbReference type="Proteomes" id="UP000285523">
    <property type="component" value="Unassembled WGS sequence"/>
</dbReference>
<comment type="caution">
    <text evidence="7">The sequence shown here is derived from an EMBL/GenBank/DDBJ whole genome shotgun (WGS) entry which is preliminary data.</text>
</comment>
<dbReference type="InterPro" id="IPR029060">
    <property type="entry name" value="PIN-like_dom_sf"/>
</dbReference>
<evidence type="ECO:0000313" key="7">
    <source>
        <dbReference type="EMBL" id="RJF75154.1"/>
    </source>
</evidence>
<sequence length="150" mass="16733">MSAALDPSRVYLDSNVFIYAVEGQTEISEALRALFDLFRRRRGFAVTSELTIAEVLAKATPTQQRDYIDLIVESDLFDLCPVTRGILVATASYRQAFGMVKLADAIHVMTAVHTSCNTMLSADRRLKAPEGLRLIDSTRENVSRLIHELT</sequence>
<evidence type="ECO:0000259" key="6">
    <source>
        <dbReference type="Pfam" id="PF01850"/>
    </source>
</evidence>
<evidence type="ECO:0000256" key="1">
    <source>
        <dbReference type="ARBA" id="ARBA00022649"/>
    </source>
</evidence>
<evidence type="ECO:0000256" key="2">
    <source>
        <dbReference type="ARBA" id="ARBA00022722"/>
    </source>
</evidence>
<feature type="binding site" evidence="5">
    <location>
        <position position="13"/>
    </location>
    <ligand>
        <name>Mg(2+)</name>
        <dbReference type="ChEBI" id="CHEBI:18420"/>
    </ligand>
</feature>
<keyword evidence="5" id="KW-0800">Toxin</keyword>
<gene>
    <name evidence="5" type="primary">vapC</name>
    <name evidence="7" type="ORF">D4Q52_10975</name>
</gene>
<proteinExistence type="inferred from homology"/>
<dbReference type="EC" id="3.1.-.-" evidence="5"/>